<name>A0A8H7VV07_9FUNG</name>
<feature type="compositionally biased region" description="Gly residues" evidence="2">
    <location>
        <begin position="596"/>
        <end position="605"/>
    </location>
</feature>
<accession>A0A8H7VV07</accession>
<dbReference type="OrthoDB" id="21470at2759"/>
<dbReference type="InterPro" id="IPR001878">
    <property type="entry name" value="Znf_CCHC"/>
</dbReference>
<feature type="compositionally biased region" description="Basic residues" evidence="2">
    <location>
        <begin position="531"/>
        <end position="540"/>
    </location>
</feature>
<dbReference type="PANTHER" id="PTHR12323">
    <property type="entry name" value="SR-RELATED CTD ASSOCIATED FACTOR 6"/>
    <property type="match status" value="1"/>
</dbReference>
<dbReference type="GO" id="GO:0048471">
    <property type="term" value="C:perinuclear region of cytoplasm"/>
    <property type="evidence" value="ECO:0007669"/>
    <property type="project" value="TreeGrafter"/>
</dbReference>
<dbReference type="Gene3D" id="1.25.40.90">
    <property type="match status" value="1"/>
</dbReference>
<evidence type="ECO:0000259" key="3">
    <source>
        <dbReference type="PROSITE" id="PS50158"/>
    </source>
</evidence>
<reference evidence="5 6" key="1">
    <citation type="submission" date="2020-12" db="EMBL/GenBank/DDBJ databases">
        <title>Metabolic potential, ecology and presence of endohyphal bacteria is reflected in genomic diversity of Mucoromycotina.</title>
        <authorList>
            <person name="Muszewska A."/>
            <person name="Okrasinska A."/>
            <person name="Steczkiewicz K."/>
            <person name="Drgas O."/>
            <person name="Orlowska M."/>
            <person name="Perlinska-Lenart U."/>
            <person name="Aleksandrzak-Piekarczyk T."/>
            <person name="Szatraj K."/>
            <person name="Zielenkiewicz U."/>
            <person name="Pilsyk S."/>
            <person name="Malc E."/>
            <person name="Mieczkowski P."/>
            <person name="Kruszewska J.S."/>
            <person name="Biernat P."/>
            <person name="Pawlowska J."/>
        </authorList>
    </citation>
    <scope>NUCLEOTIDE SEQUENCE [LARGE SCALE GENOMIC DNA]</scope>
    <source>
        <strain evidence="5 6">CBS 142.35</strain>
    </source>
</reference>
<dbReference type="AlphaFoldDB" id="A0A8H7VV07"/>
<keyword evidence="1" id="KW-0862">Zinc</keyword>
<dbReference type="GO" id="GO:0003676">
    <property type="term" value="F:nucleic acid binding"/>
    <property type="evidence" value="ECO:0007669"/>
    <property type="project" value="InterPro"/>
</dbReference>
<dbReference type="Pfam" id="PF04818">
    <property type="entry name" value="CID"/>
    <property type="match status" value="1"/>
</dbReference>
<organism evidence="5 6">
    <name type="scientific">Circinella minor</name>
    <dbReference type="NCBI Taxonomy" id="1195481"/>
    <lineage>
        <taxon>Eukaryota</taxon>
        <taxon>Fungi</taxon>
        <taxon>Fungi incertae sedis</taxon>
        <taxon>Mucoromycota</taxon>
        <taxon>Mucoromycotina</taxon>
        <taxon>Mucoromycetes</taxon>
        <taxon>Mucorales</taxon>
        <taxon>Lichtheimiaceae</taxon>
        <taxon>Circinella</taxon>
    </lineage>
</organism>
<dbReference type="SMART" id="SM00343">
    <property type="entry name" value="ZnF_C2HC"/>
    <property type="match status" value="1"/>
</dbReference>
<proteinExistence type="predicted"/>
<evidence type="ECO:0000256" key="1">
    <source>
        <dbReference type="PROSITE-ProRule" id="PRU00047"/>
    </source>
</evidence>
<feature type="region of interest" description="Disordered" evidence="2">
    <location>
        <begin position="1"/>
        <end position="58"/>
    </location>
</feature>
<feature type="compositionally biased region" description="Basic and acidic residues" evidence="2">
    <location>
        <begin position="495"/>
        <end position="508"/>
    </location>
</feature>
<dbReference type="Proteomes" id="UP000646827">
    <property type="component" value="Unassembled WGS sequence"/>
</dbReference>
<feature type="compositionally biased region" description="Pro residues" evidence="2">
    <location>
        <begin position="309"/>
        <end position="338"/>
    </location>
</feature>
<feature type="compositionally biased region" description="Basic and acidic residues" evidence="2">
    <location>
        <begin position="519"/>
        <end position="530"/>
    </location>
</feature>
<feature type="domain" description="CCHC-type" evidence="3">
    <location>
        <begin position="639"/>
        <end position="654"/>
    </location>
</feature>
<dbReference type="SUPFAM" id="SSF57756">
    <property type="entry name" value="Retrovirus zinc finger-like domains"/>
    <property type="match status" value="1"/>
</dbReference>
<evidence type="ECO:0000256" key="2">
    <source>
        <dbReference type="SAM" id="MobiDB-lite"/>
    </source>
</evidence>
<dbReference type="EMBL" id="JAEPRB010000002">
    <property type="protein sequence ID" value="KAG2228114.1"/>
    <property type="molecule type" value="Genomic_DNA"/>
</dbReference>
<sequence length="663" mass="75423">MDPYGRPPHRVPRPPTGQHFVMSPPRPSPHHSVSTHPLPPLPQEHQPSTESNSDSYAMQDESLSLKAAYESVKRVMLTPSNNNQDNNTHDHMGERDLDNLKMILQMIMQECSRTNIEVPVSGKSWVFKYCHESKHLEVIVDLWLALSESRNSFLERLHLIYLVNDILFHSDRRQLQWMKDAILPRLVPLLRHAYHYSGITNEMRGKVIKVITIWNDKHFFDTKVIESIKENVIVSPPPPTGSLTPYDISPSTLQSSSGLPVVAPPPRPNMSMPQFPHHAPIPHFNPGYRSPFPPPPHSGYPYPSHPHMRPPPPMVPGAHPPPPPPPGIMNPHLLPPSMPMMNLPPRAPHPPLSSMIPPHQHTLSSSEEQHSAQEKTPEVCEKQYHELPAGLMVSVVEKNDEPAYSEIDPSEIRPMPSLSTPSPSDELIKAVEEFYEGLDLKDHNTDGGFEEQAESKLDRGGWEPGYLDSYYESLKEKRRGKNSRRRPSSRSPSRSGRERSRRYYDHHYSRGRSRSQSPVDERGRSTERNYGRSHRHHYHRSQSPYSRSRSRDSYRSSQSRSSSPFRPSKSRSDPRNSNRYISRSRSRSPPPSHYPAGGGWYGTSGGNPRYGPRTGLGGVPSDDTNRYMGQGHSRGHQLCYNCSKPGHFARDCPESSYNNRQRY</sequence>
<feature type="region of interest" description="Disordered" evidence="2">
    <location>
        <begin position="441"/>
        <end position="638"/>
    </location>
</feature>
<evidence type="ECO:0000313" key="6">
    <source>
        <dbReference type="Proteomes" id="UP000646827"/>
    </source>
</evidence>
<keyword evidence="1" id="KW-0863">Zinc-finger</keyword>
<keyword evidence="1" id="KW-0479">Metal-binding</keyword>
<dbReference type="PROSITE" id="PS51391">
    <property type="entry name" value="CID"/>
    <property type="match status" value="1"/>
</dbReference>
<feature type="compositionally biased region" description="Basic residues" evidence="2">
    <location>
        <begin position="476"/>
        <end position="488"/>
    </location>
</feature>
<dbReference type="GO" id="GO:0006874">
    <property type="term" value="P:intracellular calcium ion homeostasis"/>
    <property type="evidence" value="ECO:0007669"/>
    <property type="project" value="TreeGrafter"/>
</dbReference>
<evidence type="ECO:0008006" key="7">
    <source>
        <dbReference type="Google" id="ProtNLM"/>
    </source>
</evidence>
<dbReference type="Pfam" id="PF00098">
    <property type="entry name" value="zf-CCHC"/>
    <property type="match status" value="1"/>
</dbReference>
<comment type="caution">
    <text evidence="5">The sequence shown here is derived from an EMBL/GenBank/DDBJ whole genome shotgun (WGS) entry which is preliminary data.</text>
</comment>
<feature type="region of interest" description="Disordered" evidence="2">
    <location>
        <begin position="275"/>
        <end position="378"/>
    </location>
</feature>
<dbReference type="PROSITE" id="PS50158">
    <property type="entry name" value="ZF_CCHC"/>
    <property type="match status" value="1"/>
</dbReference>
<evidence type="ECO:0000313" key="5">
    <source>
        <dbReference type="EMBL" id="KAG2228114.1"/>
    </source>
</evidence>
<dbReference type="Pfam" id="PF25127">
    <property type="entry name" value="DUF7819"/>
    <property type="match status" value="1"/>
</dbReference>
<feature type="compositionally biased region" description="Low complexity" evidence="2">
    <location>
        <begin position="555"/>
        <end position="567"/>
    </location>
</feature>
<dbReference type="Gene3D" id="4.10.60.10">
    <property type="entry name" value="Zinc finger, CCHC-type"/>
    <property type="match status" value="1"/>
</dbReference>
<protein>
    <recommendedName>
        <fullName evidence="7">CCHC-type domain-containing protein</fullName>
    </recommendedName>
</protein>
<keyword evidence="6" id="KW-1185">Reference proteome</keyword>
<evidence type="ECO:0000259" key="4">
    <source>
        <dbReference type="PROSITE" id="PS51391"/>
    </source>
</evidence>
<dbReference type="InterPro" id="IPR006569">
    <property type="entry name" value="CID_dom"/>
</dbReference>
<dbReference type="InterPro" id="IPR056721">
    <property type="entry name" value="DUF7819"/>
</dbReference>
<feature type="domain" description="CID" evidence="4">
    <location>
        <begin position="92"/>
        <end position="236"/>
    </location>
</feature>
<feature type="compositionally biased region" description="Basic and acidic residues" evidence="2">
    <location>
        <begin position="367"/>
        <end position="378"/>
    </location>
</feature>
<feature type="region of interest" description="Disordered" evidence="2">
    <location>
        <begin position="404"/>
        <end position="424"/>
    </location>
</feature>
<dbReference type="InterPro" id="IPR008942">
    <property type="entry name" value="ENTH_VHS"/>
</dbReference>
<gene>
    <name evidence="5" type="ORF">INT45_009160</name>
</gene>
<dbReference type="GO" id="GO:0008270">
    <property type="term" value="F:zinc ion binding"/>
    <property type="evidence" value="ECO:0007669"/>
    <property type="project" value="UniProtKB-KW"/>
</dbReference>
<dbReference type="InterPro" id="IPR036875">
    <property type="entry name" value="Znf_CCHC_sf"/>
</dbReference>
<dbReference type="PANTHER" id="PTHR12323:SF0">
    <property type="entry name" value="CALCIUM HOMEOSTASIS ENDOPLASMIC RETICULUM PROTEIN"/>
    <property type="match status" value="1"/>
</dbReference>